<evidence type="ECO:0000313" key="4">
    <source>
        <dbReference type="Proteomes" id="UP001232750"/>
    </source>
</evidence>
<dbReference type="Pfam" id="PF01008">
    <property type="entry name" value="IF-2B"/>
    <property type="match status" value="1"/>
</dbReference>
<dbReference type="EC" id="5.3.1.23" evidence="2"/>
<dbReference type="NCBIfam" id="NF004326">
    <property type="entry name" value="PRK05720.1"/>
    <property type="match status" value="1"/>
</dbReference>
<keyword evidence="4" id="KW-1185">Reference proteome</keyword>
<keyword evidence="2" id="KW-0028">Amino-acid biosynthesis</keyword>
<dbReference type="Proteomes" id="UP001232750">
    <property type="component" value="Unassembled WGS sequence"/>
</dbReference>
<evidence type="ECO:0000256" key="1">
    <source>
        <dbReference type="ARBA" id="ARBA00023235"/>
    </source>
</evidence>
<dbReference type="NCBIfam" id="TIGR00512">
    <property type="entry name" value="salvage_mtnA"/>
    <property type="match status" value="1"/>
</dbReference>
<proteinExistence type="inferred from homology"/>
<feature type="binding site" evidence="2">
    <location>
        <begin position="59"/>
        <end position="61"/>
    </location>
    <ligand>
        <name>substrate</name>
    </ligand>
</feature>
<dbReference type="HAMAP" id="MF_01678">
    <property type="entry name" value="Salvage_MtnA"/>
    <property type="match status" value="1"/>
</dbReference>
<comment type="caution">
    <text evidence="3">The sequence shown here is derived from an EMBL/GenBank/DDBJ whole genome shotgun (WGS) entry which is preliminary data.</text>
</comment>
<dbReference type="InterPro" id="IPR042529">
    <property type="entry name" value="IF_2B-like_C"/>
</dbReference>
<evidence type="ECO:0000313" key="3">
    <source>
        <dbReference type="EMBL" id="MDJ1651588.1"/>
    </source>
</evidence>
<dbReference type="Gene3D" id="1.20.120.420">
    <property type="entry name" value="translation initiation factor eif-2b, domain 1"/>
    <property type="match status" value="1"/>
</dbReference>
<feature type="site" description="Transition state stabilizer" evidence="2">
    <location>
        <position position="181"/>
    </location>
</feature>
<evidence type="ECO:0000256" key="2">
    <source>
        <dbReference type="HAMAP-Rule" id="MF_01678"/>
    </source>
</evidence>
<comment type="function">
    <text evidence="2">Catalyzes the interconversion of methylthioribose-1-phosphate (MTR-1-P) into methylthioribulose-1-phosphate (MTRu-1-P).</text>
</comment>
<gene>
    <name evidence="2 3" type="primary">mtnA</name>
    <name evidence="3" type="ORF">QNJ86_12310</name>
</gene>
<accession>A0ABT7DSK5</accession>
<dbReference type="PANTHER" id="PTHR43475:SF1">
    <property type="entry name" value="METHYLTHIORIBOSE-1-PHOSPHATE ISOMERASE"/>
    <property type="match status" value="1"/>
</dbReference>
<dbReference type="Gene3D" id="3.40.50.10470">
    <property type="entry name" value="Translation initiation factor eif-2b, domain 2"/>
    <property type="match status" value="1"/>
</dbReference>
<comment type="pathway">
    <text evidence="2">Amino-acid biosynthesis; L-methionine biosynthesis via salvage pathway; L-methionine from S-methyl-5-thio-alpha-D-ribose 1-phosphate: step 1/6.</text>
</comment>
<feature type="active site" description="Proton donor" evidence="2">
    <location>
        <position position="261"/>
    </location>
</feature>
<dbReference type="GO" id="GO:0046523">
    <property type="term" value="F:S-methyl-5-thioribose-1-phosphate isomerase activity"/>
    <property type="evidence" value="ECO:0007669"/>
    <property type="project" value="UniProtKB-EC"/>
</dbReference>
<feature type="binding site" evidence="2">
    <location>
        <position position="220"/>
    </location>
    <ligand>
        <name>substrate</name>
    </ligand>
</feature>
<feature type="binding site" evidence="2">
    <location>
        <begin position="271"/>
        <end position="272"/>
    </location>
    <ligand>
        <name>substrate</name>
    </ligand>
</feature>
<comment type="similarity">
    <text evidence="2">Belongs to the EIF-2B alpha/beta/delta subunits family. MtnA subfamily.</text>
</comment>
<name>A0ABT7DSK5_9ACTN</name>
<protein>
    <recommendedName>
        <fullName evidence="2">Methylthioribose-1-phosphate isomerase</fullName>
        <shortName evidence="2">M1Pi</shortName>
        <shortName evidence="2">MTR-1-P isomerase</shortName>
        <ecNumber evidence="2">5.3.1.23</ecNumber>
    </recommendedName>
    <alternativeName>
        <fullName evidence="2">S-methyl-5-thioribose-1-phosphate isomerase</fullName>
    </alternativeName>
</protein>
<feature type="binding site" evidence="2">
    <location>
        <position position="111"/>
    </location>
    <ligand>
        <name>substrate</name>
    </ligand>
</feature>
<dbReference type="InterPro" id="IPR027363">
    <property type="entry name" value="M1Pi_N"/>
</dbReference>
<keyword evidence="2" id="KW-0486">Methionine biosynthesis</keyword>
<reference evidence="3 4" key="1">
    <citation type="submission" date="2023-05" db="EMBL/GenBank/DDBJ databases">
        <title>Gordonibacter KGMB12511T sp. nov., isolated from faeces of healthy Korean.</title>
        <authorList>
            <person name="Kim H.S."/>
            <person name="Kim J.-S."/>
            <person name="Suh M.K."/>
            <person name="Eom M.K."/>
            <person name="Do H.E."/>
            <person name="Lee J.-S."/>
        </authorList>
    </citation>
    <scope>NUCLEOTIDE SEQUENCE [LARGE SCALE GENOMIC DNA]</scope>
    <source>
        <strain evidence="3 4">KGMB12511</strain>
    </source>
</reference>
<dbReference type="EMBL" id="JASJEU010000024">
    <property type="protein sequence ID" value="MDJ1651588.1"/>
    <property type="molecule type" value="Genomic_DNA"/>
</dbReference>
<organism evidence="3 4">
    <name type="scientific">Gordonibacter faecis</name>
    <dbReference type="NCBI Taxonomy" id="3047475"/>
    <lineage>
        <taxon>Bacteria</taxon>
        <taxon>Bacillati</taxon>
        <taxon>Actinomycetota</taxon>
        <taxon>Coriobacteriia</taxon>
        <taxon>Eggerthellales</taxon>
        <taxon>Eggerthellaceae</taxon>
        <taxon>Gordonibacter</taxon>
    </lineage>
</organism>
<dbReference type="SUPFAM" id="SSF100950">
    <property type="entry name" value="NagB/RpiA/CoA transferase-like"/>
    <property type="match status" value="1"/>
</dbReference>
<dbReference type="InterPro" id="IPR000649">
    <property type="entry name" value="IF-2B-related"/>
</dbReference>
<dbReference type="InterPro" id="IPR037171">
    <property type="entry name" value="NagB/RpiA_transferase-like"/>
</dbReference>
<dbReference type="InterPro" id="IPR011559">
    <property type="entry name" value="Initiation_fac_2B_a/b/d"/>
</dbReference>
<sequence length="358" mass="37214">MDHVLHLEKLPRTVELQRDGDGRTCFAYVDQRKLPTDLVFERTDVWRAVVEAIKTLAVRGAPAIGVAGAAAVALWASNGGASAATAHGCAEASGQFAGELAAVADEVAAARPTAVNLAWGVRRVVDVAQAHLAEGALPGEVADALFDEVKRMEAEDEAVNRAIGAHGAQLLRPSSRVLTHCNAGSLATAFFGTALGVVYAAAAKGKIARVYADETRPVGQGARLTVWELARAGVPCTLICDNMAASLMAKGEVDAVIVGADRIAANGDVANKIGTYGVAVLAHHHGIPFYVAAPTSTIDATLADGSGIPIEERSPAEVLPHPMPGVEVWNPAFDVTPAALVTRVITEKGVFEPSKLVY</sequence>
<dbReference type="NCBIfam" id="TIGR00524">
    <property type="entry name" value="eIF-2B_rel"/>
    <property type="match status" value="1"/>
</dbReference>
<dbReference type="RefSeq" id="WP_283832935.1">
    <property type="nucleotide sequence ID" value="NZ_JASJEU010000024.1"/>
</dbReference>
<dbReference type="InterPro" id="IPR005251">
    <property type="entry name" value="IF-M1Pi"/>
</dbReference>
<dbReference type="PANTHER" id="PTHR43475">
    <property type="entry name" value="METHYLTHIORIBOSE-1-PHOSPHATE ISOMERASE"/>
    <property type="match status" value="1"/>
</dbReference>
<comment type="catalytic activity">
    <reaction evidence="2">
        <text>5-(methylsulfanyl)-alpha-D-ribose 1-phosphate = 5-(methylsulfanyl)-D-ribulose 1-phosphate</text>
        <dbReference type="Rhea" id="RHEA:19989"/>
        <dbReference type="ChEBI" id="CHEBI:58533"/>
        <dbReference type="ChEBI" id="CHEBI:58548"/>
        <dbReference type="EC" id="5.3.1.23"/>
    </reaction>
</comment>
<keyword evidence="1 2" id="KW-0413">Isomerase</keyword>